<dbReference type="InterPro" id="IPR038678">
    <property type="entry name" value="Spondin_N_sf"/>
</dbReference>
<dbReference type="Gene3D" id="2.60.40.2130">
    <property type="entry name" value="F-spondin domain"/>
    <property type="match status" value="1"/>
</dbReference>
<dbReference type="EMBL" id="FN649760">
    <property type="protein sequence ID" value="CBJ48908.1"/>
    <property type="molecule type" value="Genomic_DNA"/>
</dbReference>
<gene>
    <name evidence="2" type="ORF">Esi_0057_0085</name>
</gene>
<name>D7G4K5_ECTSI</name>
<evidence type="ECO:0000256" key="1">
    <source>
        <dbReference type="SAM" id="SignalP"/>
    </source>
</evidence>
<accession>D7G4K5</accession>
<organism evidence="2 3">
    <name type="scientific">Ectocarpus siliculosus</name>
    <name type="common">Brown alga</name>
    <name type="synonym">Conferva siliculosa</name>
    <dbReference type="NCBI Taxonomy" id="2880"/>
    <lineage>
        <taxon>Eukaryota</taxon>
        <taxon>Sar</taxon>
        <taxon>Stramenopiles</taxon>
        <taxon>Ochrophyta</taxon>
        <taxon>PX clade</taxon>
        <taxon>Phaeophyceae</taxon>
        <taxon>Ectocarpales</taxon>
        <taxon>Ectocarpaceae</taxon>
        <taxon>Ectocarpus</taxon>
    </lineage>
</organism>
<keyword evidence="3" id="KW-1185">Reference proteome</keyword>
<feature type="signal peptide" evidence="1">
    <location>
        <begin position="1"/>
        <end position="19"/>
    </location>
</feature>
<dbReference type="AlphaFoldDB" id="D7G4K5"/>
<dbReference type="Proteomes" id="UP000002630">
    <property type="component" value="Unassembled WGS sequence"/>
</dbReference>
<evidence type="ECO:0000313" key="3">
    <source>
        <dbReference type="Proteomes" id="UP000002630"/>
    </source>
</evidence>
<protein>
    <recommendedName>
        <fullName evidence="4">Spondin domain-containing protein</fullName>
    </recommendedName>
</protein>
<reference evidence="2 3" key="1">
    <citation type="journal article" date="2010" name="Nature">
        <title>The Ectocarpus genome and the independent evolution of multicellularity in brown algae.</title>
        <authorList>
            <person name="Cock J.M."/>
            <person name="Sterck L."/>
            <person name="Rouze P."/>
            <person name="Scornet D."/>
            <person name="Allen A.E."/>
            <person name="Amoutzias G."/>
            <person name="Anthouard V."/>
            <person name="Artiguenave F."/>
            <person name="Aury J.M."/>
            <person name="Badger J.H."/>
            <person name="Beszteri B."/>
            <person name="Billiau K."/>
            <person name="Bonnet E."/>
            <person name="Bothwell J.H."/>
            <person name="Bowler C."/>
            <person name="Boyen C."/>
            <person name="Brownlee C."/>
            <person name="Carrano C.J."/>
            <person name="Charrier B."/>
            <person name="Cho G.Y."/>
            <person name="Coelho S.M."/>
            <person name="Collen J."/>
            <person name="Corre E."/>
            <person name="Da Silva C."/>
            <person name="Delage L."/>
            <person name="Delaroque N."/>
            <person name="Dittami S.M."/>
            <person name="Doulbeau S."/>
            <person name="Elias M."/>
            <person name="Farnham G."/>
            <person name="Gachon C.M."/>
            <person name="Gschloessl B."/>
            <person name="Heesch S."/>
            <person name="Jabbari K."/>
            <person name="Jubin C."/>
            <person name="Kawai H."/>
            <person name="Kimura K."/>
            <person name="Kloareg B."/>
            <person name="Kupper F.C."/>
            <person name="Lang D."/>
            <person name="Le Bail A."/>
            <person name="Leblanc C."/>
            <person name="Lerouge P."/>
            <person name="Lohr M."/>
            <person name="Lopez P.J."/>
            <person name="Martens C."/>
            <person name="Maumus F."/>
            <person name="Michel G."/>
            <person name="Miranda-Saavedra D."/>
            <person name="Morales J."/>
            <person name="Moreau H."/>
            <person name="Motomura T."/>
            <person name="Nagasato C."/>
            <person name="Napoli C.A."/>
            <person name="Nelson D.R."/>
            <person name="Nyvall-Collen P."/>
            <person name="Peters A.F."/>
            <person name="Pommier C."/>
            <person name="Potin P."/>
            <person name="Poulain J."/>
            <person name="Quesneville H."/>
            <person name="Read B."/>
            <person name="Rensing S.A."/>
            <person name="Ritter A."/>
            <person name="Rousvoal S."/>
            <person name="Samanta M."/>
            <person name="Samson G."/>
            <person name="Schroeder D.C."/>
            <person name="Segurens B."/>
            <person name="Strittmatter M."/>
            <person name="Tonon T."/>
            <person name="Tregear J.W."/>
            <person name="Valentin K."/>
            <person name="von Dassow P."/>
            <person name="Yamagishi T."/>
            <person name="Van de Peer Y."/>
            <person name="Wincker P."/>
        </authorList>
    </citation>
    <scope>NUCLEOTIDE SEQUENCE [LARGE SCALE GENOMIC DNA]</scope>
    <source>
        <strain evidence="3">Ec32 / CCAP1310/4</strain>
    </source>
</reference>
<dbReference type="InParanoid" id="D7G4K5"/>
<dbReference type="InterPro" id="IPR009465">
    <property type="entry name" value="Spondin_N"/>
</dbReference>
<dbReference type="NCBIfam" id="NF038123">
    <property type="entry name" value="NF038123_dom"/>
    <property type="match status" value="1"/>
</dbReference>
<dbReference type="OrthoDB" id="186138at2759"/>
<evidence type="ECO:0000313" key="2">
    <source>
        <dbReference type="EMBL" id="CBJ48908.1"/>
    </source>
</evidence>
<proteinExistence type="predicted"/>
<sequence length="188" mass="20050">MVKFTAGFALASVLSLANATDFKVRVRNLTYLQPFSPMFVVAHTNDVAVFKEGFPASDAVKLMAEDGDNSALVELVASADVAPYICGSVAGDAPVFPGETWRGTLTIDESVCPDPVYSVVSMLSTESNNELCTHIPGPACPADSGNMEDGPGEEFIHVHRGFHGVGPDLGEANYDWRNPVAEVFIARQ</sequence>
<keyword evidence="1" id="KW-0732">Signal</keyword>
<evidence type="ECO:0008006" key="4">
    <source>
        <dbReference type="Google" id="ProtNLM"/>
    </source>
</evidence>
<feature type="chain" id="PRO_5003095772" description="Spondin domain-containing protein" evidence="1">
    <location>
        <begin position="20"/>
        <end position="188"/>
    </location>
</feature>